<evidence type="ECO:0000256" key="2">
    <source>
        <dbReference type="ARBA" id="ARBA00022837"/>
    </source>
</evidence>
<feature type="domain" description="EF-hand" evidence="3">
    <location>
        <begin position="1"/>
        <end position="25"/>
    </location>
</feature>
<dbReference type="PROSITE" id="PS00018">
    <property type="entry name" value="EF_HAND_1"/>
    <property type="match status" value="2"/>
</dbReference>
<evidence type="ECO:0000313" key="4">
    <source>
        <dbReference type="EMBL" id="KAG2425323.1"/>
    </source>
</evidence>
<feature type="domain" description="EF-hand" evidence="3">
    <location>
        <begin position="101"/>
        <end position="131"/>
    </location>
</feature>
<dbReference type="Gene3D" id="1.10.238.10">
    <property type="entry name" value="EF-hand"/>
    <property type="match status" value="2"/>
</dbReference>
<dbReference type="SMART" id="SM00054">
    <property type="entry name" value="EFh"/>
    <property type="match status" value="3"/>
</dbReference>
<dbReference type="Proteomes" id="UP000650467">
    <property type="component" value="Unassembled WGS sequence"/>
</dbReference>
<keyword evidence="5" id="KW-1185">Reference proteome</keyword>
<dbReference type="InterPro" id="IPR018247">
    <property type="entry name" value="EF_Hand_1_Ca_BS"/>
</dbReference>
<gene>
    <name evidence="4" type="ORF">HXX76_013738</name>
</gene>
<keyword evidence="1" id="KW-0677">Repeat</keyword>
<dbReference type="GO" id="GO:0005509">
    <property type="term" value="F:calcium ion binding"/>
    <property type="evidence" value="ECO:0007669"/>
    <property type="project" value="InterPro"/>
</dbReference>
<dbReference type="EMBL" id="JAEHOC010000056">
    <property type="protein sequence ID" value="KAG2425323.1"/>
    <property type="molecule type" value="Genomic_DNA"/>
</dbReference>
<comment type="caution">
    <text evidence="4">The sequence shown here is derived from an EMBL/GenBank/DDBJ whole genome shotgun (WGS) entry which is preliminary data.</text>
</comment>
<keyword evidence="2" id="KW-0106">Calcium</keyword>
<name>A0A835VTJ1_CHLIN</name>
<dbReference type="OrthoDB" id="26525at2759"/>
<dbReference type="PANTHER" id="PTHR23048">
    <property type="entry name" value="MYOSIN LIGHT CHAIN 1, 3"/>
    <property type="match status" value="1"/>
</dbReference>
<dbReference type="FunFam" id="1.10.238.10:FF:000178">
    <property type="entry name" value="Calmodulin-2 A"/>
    <property type="match status" value="1"/>
</dbReference>
<dbReference type="InterPro" id="IPR050230">
    <property type="entry name" value="CALM/Myosin/TropC-like"/>
</dbReference>
<sequence length="131" mass="14675">MFDKDGSGTIDTKELRTALSALGQNPSEEDMFVMISQVDQDGSRCIEFKEFVRVIQINKQMSAKDADEVDTLDAFVALGGNLDKTGRISIDKLRAICEEFELTVNVDRLVKDADRDLNGFLSYDEFRALLS</sequence>
<dbReference type="InterPro" id="IPR002048">
    <property type="entry name" value="EF_hand_dom"/>
</dbReference>
<dbReference type="GO" id="GO:0016460">
    <property type="term" value="C:myosin II complex"/>
    <property type="evidence" value="ECO:0007669"/>
    <property type="project" value="TreeGrafter"/>
</dbReference>
<dbReference type="AlphaFoldDB" id="A0A835VTJ1"/>
<accession>A0A835VTJ1</accession>
<feature type="domain" description="EF-hand" evidence="3">
    <location>
        <begin position="26"/>
        <end position="61"/>
    </location>
</feature>
<dbReference type="InterPro" id="IPR011992">
    <property type="entry name" value="EF-hand-dom_pair"/>
</dbReference>
<organism evidence="4 5">
    <name type="scientific">Chlamydomonas incerta</name>
    <dbReference type="NCBI Taxonomy" id="51695"/>
    <lineage>
        <taxon>Eukaryota</taxon>
        <taxon>Viridiplantae</taxon>
        <taxon>Chlorophyta</taxon>
        <taxon>core chlorophytes</taxon>
        <taxon>Chlorophyceae</taxon>
        <taxon>CS clade</taxon>
        <taxon>Chlamydomonadales</taxon>
        <taxon>Chlamydomonadaceae</taxon>
        <taxon>Chlamydomonas</taxon>
    </lineage>
</organism>
<protein>
    <recommendedName>
        <fullName evidence="3">EF-hand domain-containing protein</fullName>
    </recommendedName>
</protein>
<dbReference type="PROSITE" id="PS50222">
    <property type="entry name" value="EF_HAND_2"/>
    <property type="match status" value="3"/>
</dbReference>
<reference evidence="4" key="1">
    <citation type="journal article" date="2020" name="bioRxiv">
        <title>Comparative genomics of Chlamydomonas.</title>
        <authorList>
            <person name="Craig R.J."/>
            <person name="Hasan A.R."/>
            <person name="Ness R.W."/>
            <person name="Keightley P.D."/>
        </authorList>
    </citation>
    <scope>NUCLEOTIDE SEQUENCE</scope>
    <source>
        <strain evidence="4">SAG 7.73</strain>
    </source>
</reference>
<dbReference type="SUPFAM" id="SSF47473">
    <property type="entry name" value="EF-hand"/>
    <property type="match status" value="1"/>
</dbReference>
<dbReference type="Pfam" id="PF13499">
    <property type="entry name" value="EF-hand_7"/>
    <property type="match status" value="1"/>
</dbReference>
<evidence type="ECO:0000313" key="5">
    <source>
        <dbReference type="Proteomes" id="UP000650467"/>
    </source>
</evidence>
<proteinExistence type="predicted"/>
<evidence type="ECO:0000256" key="1">
    <source>
        <dbReference type="ARBA" id="ARBA00022737"/>
    </source>
</evidence>
<dbReference type="PANTHER" id="PTHR23048:SF0">
    <property type="entry name" value="CALMODULIN LIKE 3"/>
    <property type="match status" value="1"/>
</dbReference>
<evidence type="ECO:0000259" key="3">
    <source>
        <dbReference type="PROSITE" id="PS50222"/>
    </source>
</evidence>
<dbReference type="CDD" id="cd00051">
    <property type="entry name" value="EFh"/>
    <property type="match status" value="1"/>
</dbReference>